<dbReference type="PROSITE" id="PS51494">
    <property type="entry name" value="SPOIVB"/>
    <property type="match status" value="1"/>
</dbReference>
<keyword evidence="4" id="KW-1185">Reference proteome</keyword>
<organism evidence="3 4">
    <name type="scientific">Anaerospora hongkongensis</name>
    <dbReference type="NCBI Taxonomy" id="244830"/>
    <lineage>
        <taxon>Bacteria</taxon>
        <taxon>Bacillati</taxon>
        <taxon>Bacillota</taxon>
        <taxon>Negativicutes</taxon>
        <taxon>Selenomonadales</taxon>
        <taxon>Sporomusaceae</taxon>
        <taxon>Anaerospora</taxon>
    </lineage>
</organism>
<comment type="caution">
    <text evidence="3">The sequence shown here is derived from an EMBL/GenBank/DDBJ whole genome shotgun (WGS) entry which is preliminary data.</text>
</comment>
<sequence>MSFVLNWRRLFTGILALLFLFPAAGVFAADIMPVDQVKTGMRGIAKTVVTGNTIEEFGVEVLGIMKDKGPSGDLILVRVSGDLIDKTGGIAQGMSGSPVYIDGKLVGAVAYGWSLTDHKVGMVTPIQDMMKIWDLSAASNVPFAQQVADELQPIATPLMAAGFSEQAMNMLKEKLKSLNFVPYAVGAASEDSAPEPLQPGSAVGVELVRGDISLGALGTVTYVEGDKVLAFGHPFMKKGNTNLFMTNANIYTTVSGLENSFKVGTTGQMVGLINQDRGAGVAGVTGRYPVIVPMRIMVHDNSTGNSRDAAVQIVQDEQLTPVLAASTVFSVIDKTLDRVGAGTARVSFEISGNQAPVQSLKRENMFYTAGNIGELAIAELHEALTTILSNQYNPVDIIDVKVNIGIDSERKTAAITEARAAVAAARPGDTVPITVTLKPFRGDPITRVVNFVVPKNQPAGPLTLEVRGGGMVPLLYILKGQGMDSELIKLTKKQQSFAETVAELTNRDRNNDLVVETMDMNFEGLAEGGMMPQAGKIKKPSVELEPQLSQLTKKGNDNKNKYFTTTDYIIENDTQIMLQIVTDEKK</sequence>
<proteinExistence type="predicted"/>
<keyword evidence="1" id="KW-0732">Signal</keyword>
<dbReference type="Pfam" id="PF05580">
    <property type="entry name" value="Peptidase_S55"/>
    <property type="match status" value="1"/>
</dbReference>
<dbReference type="InterPro" id="IPR009003">
    <property type="entry name" value="Peptidase_S1_PA"/>
</dbReference>
<feature type="signal peptide" evidence="1">
    <location>
        <begin position="1"/>
        <end position="28"/>
    </location>
</feature>
<accession>A0A4R1PNL7</accession>
<dbReference type="Proteomes" id="UP000295063">
    <property type="component" value="Unassembled WGS sequence"/>
</dbReference>
<feature type="domain" description="Peptidase S55" evidence="2">
    <location>
        <begin position="1"/>
        <end position="145"/>
    </location>
</feature>
<dbReference type="RefSeq" id="WP_243650654.1">
    <property type="nucleotide sequence ID" value="NZ_SLUI01000019.1"/>
</dbReference>
<name>A0A4R1PNL7_9FIRM</name>
<feature type="chain" id="PRO_5020319773" evidence="1">
    <location>
        <begin position="29"/>
        <end position="586"/>
    </location>
</feature>
<dbReference type="EMBL" id="SLUI01000019">
    <property type="protein sequence ID" value="TCL32962.1"/>
    <property type="molecule type" value="Genomic_DNA"/>
</dbReference>
<dbReference type="SUPFAM" id="SSF50494">
    <property type="entry name" value="Trypsin-like serine proteases"/>
    <property type="match status" value="1"/>
</dbReference>
<evidence type="ECO:0000313" key="3">
    <source>
        <dbReference type="EMBL" id="TCL32962.1"/>
    </source>
</evidence>
<evidence type="ECO:0000259" key="2">
    <source>
        <dbReference type="PROSITE" id="PS51494"/>
    </source>
</evidence>
<reference evidence="3 4" key="1">
    <citation type="submission" date="2019-03" db="EMBL/GenBank/DDBJ databases">
        <title>Genomic Encyclopedia of Type Strains, Phase IV (KMG-IV): sequencing the most valuable type-strain genomes for metagenomic binning, comparative biology and taxonomic classification.</title>
        <authorList>
            <person name="Goeker M."/>
        </authorList>
    </citation>
    <scope>NUCLEOTIDE SEQUENCE [LARGE SCALE GENOMIC DNA]</scope>
    <source>
        <strain evidence="3 4">DSM 15969</strain>
    </source>
</reference>
<gene>
    <name evidence="3" type="ORF">EV210_11937</name>
</gene>
<evidence type="ECO:0000256" key="1">
    <source>
        <dbReference type="SAM" id="SignalP"/>
    </source>
</evidence>
<protein>
    <submittedName>
        <fullName evidence="3">SpoIVB peptidase S55</fullName>
    </submittedName>
</protein>
<evidence type="ECO:0000313" key="4">
    <source>
        <dbReference type="Proteomes" id="UP000295063"/>
    </source>
</evidence>
<dbReference type="AlphaFoldDB" id="A0A4R1PNL7"/>
<dbReference type="InterPro" id="IPR008763">
    <property type="entry name" value="Peptidase_S55"/>
</dbReference>